<evidence type="ECO:0000256" key="2">
    <source>
        <dbReference type="ARBA" id="ARBA00022679"/>
    </source>
</evidence>
<dbReference type="PANTHER" id="PTHR43542:SF1">
    <property type="entry name" value="METHYLTRANSFERASE"/>
    <property type="match status" value="1"/>
</dbReference>
<reference evidence="4" key="1">
    <citation type="journal article" date="2015" name="Proc. Natl. Acad. Sci. U.S.A.">
        <title>Networks of energetic and metabolic interactions define dynamics in microbial communities.</title>
        <authorList>
            <person name="Embree M."/>
            <person name="Liu J.K."/>
            <person name="Al-Bassam M.M."/>
            <person name="Zengler K."/>
        </authorList>
    </citation>
    <scope>NUCLEOTIDE SEQUENCE</scope>
</reference>
<dbReference type="SUPFAM" id="SSF53335">
    <property type="entry name" value="S-adenosyl-L-methionine-dependent methyltransferases"/>
    <property type="match status" value="1"/>
</dbReference>
<protein>
    <submittedName>
        <fullName evidence="4">16s rrna (Guanine(966)-n(2))-methyltransferase ssu rrna m(2)g966</fullName>
        <ecNumber evidence="4">2.1.1.171</ecNumber>
    </submittedName>
</protein>
<keyword evidence="1 4" id="KW-0489">Methyltransferase</keyword>
<sequence length="191" mass="21787">MRVISGTAKGKRLKAPPGMTTRPVTDMVKEALFNVLGFDVGGSRFLDLFAGSGSIGVEALSRGADMVVFIDRDARATGIIKSNLENCGFDRNLYEVHRNDVFKAVDILQKRRVEFDLIYIDPPFTDEEIFAKIMHRMDKKGIMKSQCKIIIRTRRKMSLPEDLKNLKKFRVNDYGESTLHYYNMNEEDVSI</sequence>
<dbReference type="GO" id="GO:0052913">
    <property type="term" value="F:16S rRNA (guanine(966)-N(2))-methyltransferase activity"/>
    <property type="evidence" value="ECO:0007669"/>
    <property type="project" value="UniProtKB-EC"/>
</dbReference>
<dbReference type="PIRSF" id="PIRSF004553">
    <property type="entry name" value="CHP00095"/>
    <property type="match status" value="1"/>
</dbReference>
<dbReference type="InterPro" id="IPR004398">
    <property type="entry name" value="RNA_MeTrfase_RsmD"/>
</dbReference>
<evidence type="ECO:0000313" key="4">
    <source>
        <dbReference type="EMBL" id="KUG03088.1"/>
    </source>
</evidence>
<evidence type="ECO:0000256" key="3">
    <source>
        <dbReference type="SAM" id="MobiDB-lite"/>
    </source>
</evidence>
<evidence type="ECO:0000256" key="1">
    <source>
        <dbReference type="ARBA" id="ARBA00022603"/>
    </source>
</evidence>
<dbReference type="EMBL" id="LNQE01001895">
    <property type="protein sequence ID" value="KUG03088.1"/>
    <property type="molecule type" value="Genomic_DNA"/>
</dbReference>
<name>A0A0W8E359_9ZZZZ</name>
<dbReference type="NCBIfam" id="TIGR00095">
    <property type="entry name" value="16S rRNA (guanine(966)-N(2))-methyltransferase RsmD"/>
    <property type="match status" value="1"/>
</dbReference>
<feature type="region of interest" description="Disordered" evidence="3">
    <location>
        <begin position="1"/>
        <end position="20"/>
    </location>
</feature>
<dbReference type="CDD" id="cd02440">
    <property type="entry name" value="AdoMet_MTases"/>
    <property type="match status" value="1"/>
</dbReference>
<gene>
    <name evidence="4" type="ORF">ASZ90_019549</name>
</gene>
<dbReference type="GO" id="GO:0003676">
    <property type="term" value="F:nucleic acid binding"/>
    <property type="evidence" value="ECO:0007669"/>
    <property type="project" value="InterPro"/>
</dbReference>
<dbReference type="InterPro" id="IPR029063">
    <property type="entry name" value="SAM-dependent_MTases_sf"/>
</dbReference>
<proteinExistence type="predicted"/>
<accession>A0A0W8E359</accession>
<dbReference type="PANTHER" id="PTHR43542">
    <property type="entry name" value="METHYLTRANSFERASE"/>
    <property type="match status" value="1"/>
</dbReference>
<organism evidence="4">
    <name type="scientific">hydrocarbon metagenome</name>
    <dbReference type="NCBI Taxonomy" id="938273"/>
    <lineage>
        <taxon>unclassified sequences</taxon>
        <taxon>metagenomes</taxon>
        <taxon>ecological metagenomes</taxon>
    </lineage>
</organism>
<dbReference type="InterPro" id="IPR002052">
    <property type="entry name" value="DNA_methylase_N6_adenine_CS"/>
</dbReference>
<comment type="caution">
    <text evidence="4">The sequence shown here is derived from an EMBL/GenBank/DDBJ whole genome shotgun (WGS) entry which is preliminary data.</text>
</comment>
<dbReference type="AlphaFoldDB" id="A0A0W8E359"/>
<dbReference type="PROSITE" id="PS00092">
    <property type="entry name" value="N6_MTASE"/>
    <property type="match status" value="1"/>
</dbReference>
<dbReference type="EC" id="2.1.1.171" evidence="4"/>
<dbReference type="Gene3D" id="3.40.50.150">
    <property type="entry name" value="Vaccinia Virus protein VP39"/>
    <property type="match status" value="1"/>
</dbReference>
<dbReference type="Pfam" id="PF03602">
    <property type="entry name" value="Cons_hypoth95"/>
    <property type="match status" value="1"/>
</dbReference>
<keyword evidence="2 4" id="KW-0808">Transferase</keyword>